<accession>A0ABZ0RVG8</accession>
<dbReference type="Proteomes" id="UP001322664">
    <property type="component" value="Chromosome"/>
</dbReference>
<organism evidence="1 2">
    <name type="scientific">Lysinibacillus louembei</name>
    <dbReference type="NCBI Taxonomy" id="1470088"/>
    <lineage>
        <taxon>Bacteria</taxon>
        <taxon>Bacillati</taxon>
        <taxon>Bacillota</taxon>
        <taxon>Bacilli</taxon>
        <taxon>Bacillales</taxon>
        <taxon>Bacillaceae</taxon>
        <taxon>Lysinibacillus</taxon>
    </lineage>
</organism>
<proteinExistence type="predicted"/>
<reference evidence="1 2" key="1">
    <citation type="submission" date="2023-09" db="EMBL/GenBank/DDBJ databases">
        <authorList>
            <person name="Page C.A."/>
            <person name="Perez-Diaz I.M."/>
        </authorList>
    </citation>
    <scope>NUCLEOTIDE SEQUENCE [LARGE SCALE GENOMIC DNA]</scope>
    <source>
        <strain evidence="1 2">Ll15</strain>
    </source>
</reference>
<keyword evidence="2" id="KW-1185">Reference proteome</keyword>
<evidence type="ECO:0000313" key="2">
    <source>
        <dbReference type="Proteomes" id="UP001322664"/>
    </source>
</evidence>
<dbReference type="Pfam" id="PF04883">
    <property type="entry name" value="HK97-gp10_like"/>
    <property type="match status" value="1"/>
</dbReference>
<name>A0ABZ0RVG8_9BACI</name>
<protein>
    <submittedName>
        <fullName evidence="1">HK97 gp10 family phage protein</fullName>
    </submittedName>
</protein>
<dbReference type="RefSeq" id="WP_319837020.1">
    <property type="nucleotide sequence ID" value="NZ_CP137624.1"/>
</dbReference>
<dbReference type="EMBL" id="CP137624">
    <property type="protein sequence ID" value="WPK12238.1"/>
    <property type="molecule type" value="Genomic_DNA"/>
</dbReference>
<sequence length="164" mass="18385">MAKVKVNYKQLERLQRRISKFAQVDLDAFCEAMAKELAARMLAKVIKRTPVGEYTDGRVGGNLRRGWTASSEREAELSATFGGGTGASKFAQSLTVKKSGNNYEIEITNPVSYASYVEYGHRTRNLKGWVPGRFMMTISADELEQQAPAIIERKLKAKLMEVFK</sequence>
<evidence type="ECO:0000313" key="1">
    <source>
        <dbReference type="EMBL" id="WPK12238.1"/>
    </source>
</evidence>
<gene>
    <name evidence="1" type="ORF">R6U77_00705</name>
</gene>
<dbReference type="InterPro" id="IPR010064">
    <property type="entry name" value="HK97-gp10_tail"/>
</dbReference>